<dbReference type="GO" id="GO:0005758">
    <property type="term" value="C:mitochondrial intermembrane space"/>
    <property type="evidence" value="ECO:0007669"/>
    <property type="project" value="UniProtKB-SubCell"/>
</dbReference>
<evidence type="ECO:0000256" key="9">
    <source>
        <dbReference type="ARBA" id="ARBA00023128"/>
    </source>
</evidence>
<keyword evidence="7" id="KW-0963">Cytoplasm</keyword>
<keyword evidence="12" id="KW-0966">Cell projection</keyword>
<dbReference type="EMBL" id="HBFK01018648">
    <property type="protein sequence ID" value="CAD8745026.1"/>
    <property type="molecule type" value="Transcribed_RNA"/>
</dbReference>
<organism evidence="14">
    <name type="scientific">Hemiselmis andersenii</name>
    <name type="common">Cryptophyte alga</name>
    <dbReference type="NCBI Taxonomy" id="464988"/>
    <lineage>
        <taxon>Eukaryota</taxon>
        <taxon>Cryptophyceae</taxon>
        <taxon>Cryptomonadales</taxon>
        <taxon>Hemiselmidaceae</taxon>
        <taxon>Hemiselmis</taxon>
    </lineage>
</organism>
<evidence type="ECO:0000256" key="6">
    <source>
        <dbReference type="ARBA" id="ARBA00014849"/>
    </source>
</evidence>
<comment type="similarity">
    <text evidence="5">Belongs to the ARL2BP family.</text>
</comment>
<reference evidence="14" key="1">
    <citation type="submission" date="2021-01" db="EMBL/GenBank/DDBJ databases">
        <authorList>
            <person name="Corre E."/>
            <person name="Pelletier E."/>
            <person name="Niang G."/>
            <person name="Scheremetjew M."/>
            <person name="Finn R."/>
            <person name="Kale V."/>
            <person name="Holt S."/>
            <person name="Cochrane G."/>
            <person name="Meng A."/>
            <person name="Brown T."/>
            <person name="Cohen L."/>
        </authorList>
    </citation>
    <scope>NUCLEOTIDE SEQUENCE</scope>
    <source>
        <strain evidence="14">CCMP441</strain>
    </source>
</reference>
<dbReference type="GO" id="GO:0005634">
    <property type="term" value="C:nucleus"/>
    <property type="evidence" value="ECO:0007669"/>
    <property type="project" value="UniProtKB-SubCell"/>
</dbReference>
<evidence type="ECO:0000259" key="13">
    <source>
        <dbReference type="Pfam" id="PF11527"/>
    </source>
</evidence>
<name>A0A6U4ND90_HEMAN</name>
<evidence type="ECO:0000256" key="7">
    <source>
        <dbReference type="ARBA" id="ARBA00022490"/>
    </source>
</evidence>
<keyword evidence="9" id="KW-0496">Mitochondrion</keyword>
<dbReference type="AlphaFoldDB" id="A0A6U4ND90"/>
<dbReference type="Gene3D" id="1.20.1520.10">
    <property type="entry name" value="ADP-ribosylation factor-like 2-binding protein, domain"/>
    <property type="match status" value="1"/>
</dbReference>
<dbReference type="Pfam" id="PF11527">
    <property type="entry name" value="ARL2_Bind_BART"/>
    <property type="match status" value="1"/>
</dbReference>
<dbReference type="GO" id="GO:0051457">
    <property type="term" value="P:maintenance of protein location in nucleus"/>
    <property type="evidence" value="ECO:0007669"/>
    <property type="project" value="TreeGrafter"/>
</dbReference>
<feature type="domain" description="BART" evidence="13">
    <location>
        <begin position="9"/>
        <end position="119"/>
    </location>
</feature>
<gene>
    <name evidence="14" type="ORF">HAND1043_LOCUS11521</name>
</gene>
<keyword evidence="11" id="KW-0539">Nucleus</keyword>
<evidence type="ECO:0000256" key="2">
    <source>
        <dbReference type="ARBA" id="ARBA00004123"/>
    </source>
</evidence>
<dbReference type="InterPro" id="IPR023379">
    <property type="entry name" value="BART_dom"/>
</dbReference>
<dbReference type="GO" id="GO:0005813">
    <property type="term" value="C:centrosome"/>
    <property type="evidence" value="ECO:0007669"/>
    <property type="project" value="UniProtKB-SubCell"/>
</dbReference>
<protein>
    <recommendedName>
        <fullName evidence="6">ADP-ribosylation factor-like protein 2-binding protein</fullName>
    </recommendedName>
</protein>
<dbReference type="InterPro" id="IPR038849">
    <property type="entry name" value="ARL2BP"/>
</dbReference>
<evidence type="ECO:0000256" key="11">
    <source>
        <dbReference type="ARBA" id="ARBA00023242"/>
    </source>
</evidence>
<sequence>MGSMEADLKVIAAAIKKPEFVKVQEDFFEKYMNEFEEGDENKLIYTTIHNEYQELVEGLLTKEVGEELLIRVCEGMEAFIEATKEAPPSEDIVEAIDIMSSMGEFLAFKGTMLYKRKEKMNQGSSSINISGKNVTVIDLDGVMGTLSELQNVQDQKGWEQVAQDKSLQITMDIKKSDTEKDVRYARFRINIDMPIEQSRECFGPDVPIETSKEWTLSDYVKDFSLVREMAPCDWIFKMEFSFPWIVRYIMNMPLEMHLRVKMKMDYPAAGDMSWVEAPYDISTNSCLEAQGPMKVRAWVAHQDPADDQKTVLTMLEKHATKSWFPDAALINTCAWPQQNAQKFKKSAYFKKKYGENAK</sequence>
<evidence type="ECO:0000256" key="8">
    <source>
        <dbReference type="ARBA" id="ARBA00023069"/>
    </source>
</evidence>
<evidence type="ECO:0000256" key="3">
    <source>
        <dbReference type="ARBA" id="ARBA00004300"/>
    </source>
</evidence>
<evidence type="ECO:0000256" key="10">
    <source>
        <dbReference type="ARBA" id="ARBA00023212"/>
    </source>
</evidence>
<dbReference type="PANTHER" id="PTHR15487">
    <property type="entry name" value="ADP-RIBOSYLATION FACTOR-LIKE PROTEIN 2-BINDING PROTEIN"/>
    <property type="match status" value="1"/>
</dbReference>
<evidence type="ECO:0000256" key="1">
    <source>
        <dbReference type="ARBA" id="ARBA00004120"/>
    </source>
</evidence>
<dbReference type="PANTHER" id="PTHR15487:SF4">
    <property type="entry name" value="ADP-RIBOSYLATION FACTOR-LIKE PROTEIN 2-BINDING PROTEIN"/>
    <property type="match status" value="1"/>
</dbReference>
<keyword evidence="10" id="KW-0206">Cytoskeleton</keyword>
<keyword evidence="8" id="KW-0969">Cilium</keyword>
<evidence type="ECO:0000313" key="14">
    <source>
        <dbReference type="EMBL" id="CAD8745026.1"/>
    </source>
</evidence>
<dbReference type="InterPro" id="IPR042541">
    <property type="entry name" value="BART_sf"/>
</dbReference>
<proteinExistence type="inferred from homology"/>
<evidence type="ECO:0000256" key="4">
    <source>
        <dbReference type="ARBA" id="ARBA00004569"/>
    </source>
</evidence>
<evidence type="ECO:0000256" key="12">
    <source>
        <dbReference type="ARBA" id="ARBA00023273"/>
    </source>
</evidence>
<evidence type="ECO:0000256" key="5">
    <source>
        <dbReference type="ARBA" id="ARBA00009880"/>
    </source>
</evidence>
<accession>A0A6U4ND90</accession>
<comment type="subcellular location">
    <subcellularLocation>
        <location evidence="1">Cytoplasm</location>
        <location evidence="1">Cytoskeleton</location>
        <location evidence="1">Cilium basal body</location>
    </subcellularLocation>
    <subcellularLocation>
        <location evidence="3">Cytoplasm</location>
        <location evidence="3">Cytoskeleton</location>
        <location evidence="3">Microtubule organizing center</location>
        <location evidence="3">Centrosome</location>
    </subcellularLocation>
    <subcellularLocation>
        <location evidence="4">Mitochondrion intermembrane space</location>
    </subcellularLocation>
    <subcellularLocation>
        <location evidence="2">Nucleus</location>
    </subcellularLocation>
</comment>